<evidence type="ECO:0000256" key="1">
    <source>
        <dbReference type="SAM" id="MobiDB-lite"/>
    </source>
</evidence>
<proteinExistence type="predicted"/>
<dbReference type="AlphaFoldDB" id="A0A6A6I8R6"/>
<gene>
    <name evidence="2" type="ORF">BU26DRAFT_56064</name>
</gene>
<feature type="region of interest" description="Disordered" evidence="1">
    <location>
        <begin position="112"/>
        <end position="136"/>
    </location>
</feature>
<evidence type="ECO:0000313" key="2">
    <source>
        <dbReference type="EMBL" id="KAF2246954.1"/>
    </source>
</evidence>
<name>A0A6A6I8R6_9PLEO</name>
<dbReference type="EMBL" id="ML987198">
    <property type="protein sequence ID" value="KAF2246954.1"/>
    <property type="molecule type" value="Genomic_DNA"/>
</dbReference>
<dbReference type="RefSeq" id="XP_033681958.1">
    <property type="nucleotide sequence ID" value="XM_033832817.1"/>
</dbReference>
<feature type="region of interest" description="Disordered" evidence="1">
    <location>
        <begin position="149"/>
        <end position="170"/>
    </location>
</feature>
<evidence type="ECO:0000313" key="3">
    <source>
        <dbReference type="Proteomes" id="UP000800094"/>
    </source>
</evidence>
<dbReference type="GeneID" id="54586147"/>
<organism evidence="2 3">
    <name type="scientific">Trematosphaeria pertusa</name>
    <dbReference type="NCBI Taxonomy" id="390896"/>
    <lineage>
        <taxon>Eukaryota</taxon>
        <taxon>Fungi</taxon>
        <taxon>Dikarya</taxon>
        <taxon>Ascomycota</taxon>
        <taxon>Pezizomycotina</taxon>
        <taxon>Dothideomycetes</taxon>
        <taxon>Pleosporomycetidae</taxon>
        <taxon>Pleosporales</taxon>
        <taxon>Massarineae</taxon>
        <taxon>Trematosphaeriaceae</taxon>
        <taxon>Trematosphaeria</taxon>
    </lineage>
</organism>
<keyword evidence="3" id="KW-1185">Reference proteome</keyword>
<accession>A0A6A6I8R6</accession>
<reference evidence="2" key="1">
    <citation type="journal article" date="2020" name="Stud. Mycol.">
        <title>101 Dothideomycetes genomes: a test case for predicting lifestyles and emergence of pathogens.</title>
        <authorList>
            <person name="Haridas S."/>
            <person name="Albert R."/>
            <person name="Binder M."/>
            <person name="Bloem J."/>
            <person name="Labutti K."/>
            <person name="Salamov A."/>
            <person name="Andreopoulos B."/>
            <person name="Baker S."/>
            <person name="Barry K."/>
            <person name="Bills G."/>
            <person name="Bluhm B."/>
            <person name="Cannon C."/>
            <person name="Castanera R."/>
            <person name="Culley D."/>
            <person name="Daum C."/>
            <person name="Ezra D."/>
            <person name="Gonzalez J."/>
            <person name="Henrissat B."/>
            <person name="Kuo A."/>
            <person name="Liang C."/>
            <person name="Lipzen A."/>
            <person name="Lutzoni F."/>
            <person name="Magnuson J."/>
            <person name="Mondo S."/>
            <person name="Nolan M."/>
            <person name="Ohm R."/>
            <person name="Pangilinan J."/>
            <person name="Park H.-J."/>
            <person name="Ramirez L."/>
            <person name="Alfaro M."/>
            <person name="Sun H."/>
            <person name="Tritt A."/>
            <person name="Yoshinaga Y."/>
            <person name="Zwiers L.-H."/>
            <person name="Turgeon B."/>
            <person name="Goodwin S."/>
            <person name="Spatafora J."/>
            <person name="Crous P."/>
            <person name="Grigoriev I."/>
        </authorList>
    </citation>
    <scope>NUCLEOTIDE SEQUENCE</scope>
    <source>
        <strain evidence="2">CBS 122368</strain>
    </source>
</reference>
<feature type="compositionally biased region" description="Polar residues" evidence="1">
    <location>
        <begin position="117"/>
        <end position="126"/>
    </location>
</feature>
<dbReference type="Proteomes" id="UP000800094">
    <property type="component" value="Unassembled WGS sequence"/>
</dbReference>
<protein>
    <submittedName>
        <fullName evidence="2">Uncharacterized protein</fullName>
    </submittedName>
</protein>
<sequence>MRRRDKLTGRFLRVEAQRFEGPVHSRCRCRRLREPVPPADRTGRHDRPRGPSLCNTKRMTAGATYTVRSLSRLVNPSIPIIAVSRARHAPLRPQAAVPCMARLIRAQTKLFQPPITQPSAQPQNSGRSKRPVPTRLAPAPFMHRSWIAESRNSFVTPPPPETSTLAAIEG</sequence>